<comment type="caution">
    <text evidence="2">The sequence shown here is derived from an EMBL/GenBank/DDBJ whole genome shotgun (WGS) entry which is preliminary data.</text>
</comment>
<evidence type="ECO:0008006" key="4">
    <source>
        <dbReference type="Google" id="ProtNLM"/>
    </source>
</evidence>
<dbReference type="STRING" id="1797197.A2Y75_03350"/>
<reference evidence="2 3" key="1">
    <citation type="journal article" date="2016" name="Nat. Commun.">
        <title>Thousands of microbial genomes shed light on interconnected biogeochemical processes in an aquifer system.</title>
        <authorList>
            <person name="Anantharaman K."/>
            <person name="Brown C.T."/>
            <person name="Hug L.A."/>
            <person name="Sharon I."/>
            <person name="Castelle C.J."/>
            <person name="Probst A.J."/>
            <person name="Thomas B.C."/>
            <person name="Singh A."/>
            <person name="Wilkins M.J."/>
            <person name="Karaoz U."/>
            <person name="Brodie E.L."/>
            <person name="Williams K.H."/>
            <person name="Hubbard S.S."/>
            <person name="Banfield J.F."/>
        </authorList>
    </citation>
    <scope>NUCLEOTIDE SEQUENCE [LARGE SCALE GENOMIC DNA]</scope>
</reference>
<sequence>MPPPKRGKAGLIVGILGGVVVVAGIVLLILFLTVFNGGGGGGTNEPTALADKYMDSMMKKDVDSYMDCFEKSFFSDSGDYSENMDPRDLVELGLQYVDFKFTGVQLKVQSQTADSAIVVTTAGKASVSASIMDFGTETDLAEEPLEFDMYKKGGRWYLSEDPMDQIDIGDYNMDDYDFEDFDFEDFDL</sequence>
<feature type="transmembrane region" description="Helical" evidence="1">
    <location>
        <begin position="12"/>
        <end position="35"/>
    </location>
</feature>
<proteinExistence type="predicted"/>
<dbReference type="Proteomes" id="UP000177876">
    <property type="component" value="Unassembled WGS sequence"/>
</dbReference>
<keyword evidence="1" id="KW-1133">Transmembrane helix</keyword>
<evidence type="ECO:0000313" key="3">
    <source>
        <dbReference type="Proteomes" id="UP000177876"/>
    </source>
</evidence>
<protein>
    <recommendedName>
        <fullName evidence="4">DUF4878 domain-containing protein</fullName>
    </recommendedName>
</protein>
<name>A0A1F2WH63_9ACTN</name>
<organism evidence="2 3">
    <name type="scientific">Candidatus Solincola sediminis</name>
    <dbReference type="NCBI Taxonomy" id="1797199"/>
    <lineage>
        <taxon>Bacteria</taxon>
        <taxon>Bacillati</taxon>
        <taxon>Actinomycetota</taxon>
        <taxon>Candidatus Geothermincolia</taxon>
        <taxon>Candidatus Geothermincolales</taxon>
        <taxon>Candidatus Geothermincolaceae</taxon>
        <taxon>Candidatus Solincola</taxon>
    </lineage>
</organism>
<evidence type="ECO:0000313" key="2">
    <source>
        <dbReference type="EMBL" id="OFW56170.1"/>
    </source>
</evidence>
<dbReference type="AlphaFoldDB" id="A0A1F2WH63"/>
<accession>A0A1F2WH63</accession>
<keyword evidence="1" id="KW-0472">Membrane</keyword>
<evidence type="ECO:0000256" key="1">
    <source>
        <dbReference type="SAM" id="Phobius"/>
    </source>
</evidence>
<dbReference type="EMBL" id="MELK01000048">
    <property type="protein sequence ID" value="OFW56170.1"/>
    <property type="molecule type" value="Genomic_DNA"/>
</dbReference>
<keyword evidence="1" id="KW-0812">Transmembrane</keyword>
<gene>
    <name evidence="2" type="ORF">A2Y75_03350</name>
</gene>